<sequence>MYTTQDMLIEEIIQIRTEIENGVKPYNLKAIRRCEKIERELNSKEFDARSLIKEKYKILKIKKIIDSAEKRQNNKIITLSIYLILGFELMLIFYKFASPANNFLYNLFFFMSLAVLGYLGALTHLYTKVFRATNSFELRALLALIFPIIFLNICKIENEQITGVYLVNLIIFIGGYNTEVIFGVLNKLVDMAKKAVNIPDKDAGIGLRSHSCNELI</sequence>
<keyword evidence="3" id="KW-1185">Reference proteome</keyword>
<dbReference type="Proteomes" id="UP000608420">
    <property type="component" value="Unassembled WGS sequence"/>
</dbReference>
<organism evidence="2 3">
    <name type="scientific">Paenibacillus aceti</name>
    <dbReference type="NCBI Taxonomy" id="1820010"/>
    <lineage>
        <taxon>Bacteria</taxon>
        <taxon>Bacillati</taxon>
        <taxon>Bacillota</taxon>
        <taxon>Bacilli</taxon>
        <taxon>Bacillales</taxon>
        <taxon>Paenibacillaceae</taxon>
        <taxon>Paenibacillus</taxon>
    </lineage>
</organism>
<evidence type="ECO:0000313" key="3">
    <source>
        <dbReference type="Proteomes" id="UP000608420"/>
    </source>
</evidence>
<proteinExistence type="predicted"/>
<feature type="transmembrane region" description="Helical" evidence="1">
    <location>
        <begin position="103"/>
        <end position="124"/>
    </location>
</feature>
<evidence type="ECO:0000313" key="2">
    <source>
        <dbReference type="EMBL" id="GGG15142.1"/>
    </source>
</evidence>
<keyword evidence="1" id="KW-1133">Transmembrane helix</keyword>
<protein>
    <recommendedName>
        <fullName evidence="4">2TM domain-containing protein</fullName>
    </recommendedName>
</protein>
<keyword evidence="1" id="KW-0812">Transmembrane</keyword>
<accession>A0ABQ1W5Y6</accession>
<keyword evidence="1" id="KW-0472">Membrane</keyword>
<evidence type="ECO:0000256" key="1">
    <source>
        <dbReference type="SAM" id="Phobius"/>
    </source>
</evidence>
<comment type="caution">
    <text evidence="2">The sequence shown here is derived from an EMBL/GenBank/DDBJ whole genome shotgun (WGS) entry which is preliminary data.</text>
</comment>
<feature type="transmembrane region" description="Helical" evidence="1">
    <location>
        <begin position="136"/>
        <end position="153"/>
    </location>
</feature>
<name>A0ABQ1W5Y6_9BACL</name>
<gene>
    <name evidence="2" type="ORF">GCM10010913_41290</name>
</gene>
<reference evidence="3" key="1">
    <citation type="journal article" date="2019" name="Int. J. Syst. Evol. Microbiol.">
        <title>The Global Catalogue of Microorganisms (GCM) 10K type strain sequencing project: providing services to taxonomists for standard genome sequencing and annotation.</title>
        <authorList>
            <consortium name="The Broad Institute Genomics Platform"/>
            <consortium name="The Broad Institute Genome Sequencing Center for Infectious Disease"/>
            <person name="Wu L."/>
            <person name="Ma J."/>
        </authorList>
    </citation>
    <scope>NUCLEOTIDE SEQUENCE [LARGE SCALE GENOMIC DNA]</scope>
    <source>
        <strain evidence="3">CGMCC 1.15420</strain>
    </source>
</reference>
<dbReference type="EMBL" id="BMIW01000041">
    <property type="protein sequence ID" value="GGG15142.1"/>
    <property type="molecule type" value="Genomic_DNA"/>
</dbReference>
<feature type="transmembrane region" description="Helical" evidence="1">
    <location>
        <begin position="76"/>
        <end position="97"/>
    </location>
</feature>
<dbReference type="RefSeq" id="WP_120464983.1">
    <property type="nucleotide sequence ID" value="NZ_BMIW01000041.1"/>
</dbReference>
<feature type="transmembrane region" description="Helical" evidence="1">
    <location>
        <begin position="165"/>
        <end position="185"/>
    </location>
</feature>
<evidence type="ECO:0008006" key="4">
    <source>
        <dbReference type="Google" id="ProtNLM"/>
    </source>
</evidence>